<sequence>MVSTQPIEAIPLNGKCRSHGLEAGHMDVKEDAKKEGANIAQLKLLEGARCGPCLRKDQQNTTAAQPSRRPIGTYDPNQPDPEIKCLHELQAEACRNAMQARTLQKGGSKGSSGSLSLQAAAAKGASRQITVYLVPMTSTGTRTEASQILANVTRSFPEDVLMTDWEKECSESLTPHTALSDSGLVDTHDCVHGGHPKKILQGPSALKLPSPAIYLKGFISVKDCENETGALAPYFVHTARENRKRKTSRTTRTSTSELKRTCSEKPARLPLCSEIGDLPSWQ</sequence>
<comment type="caution">
    <text evidence="2">The sequence shown here is derived from an EMBL/GenBank/DDBJ whole genome shotgun (WGS) entry which is preliminary data.</text>
</comment>
<name>A0AAD7EMI5_9AGAR</name>
<reference evidence="2" key="1">
    <citation type="submission" date="2023-03" db="EMBL/GenBank/DDBJ databases">
        <title>Massive genome expansion in bonnet fungi (Mycena s.s.) driven by repeated elements and novel gene families across ecological guilds.</title>
        <authorList>
            <consortium name="Lawrence Berkeley National Laboratory"/>
            <person name="Harder C.B."/>
            <person name="Miyauchi S."/>
            <person name="Viragh M."/>
            <person name="Kuo A."/>
            <person name="Thoen E."/>
            <person name="Andreopoulos B."/>
            <person name="Lu D."/>
            <person name="Skrede I."/>
            <person name="Drula E."/>
            <person name="Henrissat B."/>
            <person name="Morin E."/>
            <person name="Kohler A."/>
            <person name="Barry K."/>
            <person name="LaButti K."/>
            <person name="Morin E."/>
            <person name="Salamov A."/>
            <person name="Lipzen A."/>
            <person name="Mereny Z."/>
            <person name="Hegedus B."/>
            <person name="Baldrian P."/>
            <person name="Stursova M."/>
            <person name="Weitz H."/>
            <person name="Taylor A."/>
            <person name="Grigoriev I.V."/>
            <person name="Nagy L.G."/>
            <person name="Martin F."/>
            <person name="Kauserud H."/>
        </authorList>
    </citation>
    <scope>NUCLEOTIDE SEQUENCE</scope>
    <source>
        <strain evidence="2">CBHHK002</strain>
    </source>
</reference>
<keyword evidence="3" id="KW-1185">Reference proteome</keyword>
<gene>
    <name evidence="2" type="ORF">DFH08DRAFT_811787</name>
</gene>
<feature type="region of interest" description="Disordered" evidence="1">
    <location>
        <begin position="57"/>
        <end position="82"/>
    </location>
</feature>
<accession>A0AAD7EMI5</accession>
<evidence type="ECO:0000313" key="3">
    <source>
        <dbReference type="Proteomes" id="UP001218218"/>
    </source>
</evidence>
<dbReference type="AlphaFoldDB" id="A0AAD7EMI5"/>
<dbReference type="EMBL" id="JARIHO010000026">
    <property type="protein sequence ID" value="KAJ7340570.1"/>
    <property type="molecule type" value="Genomic_DNA"/>
</dbReference>
<evidence type="ECO:0000313" key="2">
    <source>
        <dbReference type="EMBL" id="KAJ7340570.1"/>
    </source>
</evidence>
<organism evidence="2 3">
    <name type="scientific">Mycena albidolilacea</name>
    <dbReference type="NCBI Taxonomy" id="1033008"/>
    <lineage>
        <taxon>Eukaryota</taxon>
        <taxon>Fungi</taxon>
        <taxon>Dikarya</taxon>
        <taxon>Basidiomycota</taxon>
        <taxon>Agaricomycotina</taxon>
        <taxon>Agaricomycetes</taxon>
        <taxon>Agaricomycetidae</taxon>
        <taxon>Agaricales</taxon>
        <taxon>Marasmiineae</taxon>
        <taxon>Mycenaceae</taxon>
        <taxon>Mycena</taxon>
    </lineage>
</organism>
<dbReference type="Proteomes" id="UP001218218">
    <property type="component" value="Unassembled WGS sequence"/>
</dbReference>
<proteinExistence type="predicted"/>
<evidence type="ECO:0000256" key="1">
    <source>
        <dbReference type="SAM" id="MobiDB-lite"/>
    </source>
</evidence>
<protein>
    <submittedName>
        <fullName evidence="2">Uncharacterized protein</fullName>
    </submittedName>
</protein>
<feature type="region of interest" description="Disordered" evidence="1">
    <location>
        <begin position="240"/>
        <end position="263"/>
    </location>
</feature>